<name>A0AC61S325_9BACT</name>
<evidence type="ECO:0000313" key="2">
    <source>
        <dbReference type="Proteomes" id="UP000305401"/>
    </source>
</evidence>
<reference evidence="1" key="1">
    <citation type="submission" date="2019-04" db="EMBL/GenBank/DDBJ databases">
        <title>Microbes associate with the intestines of laboratory mice.</title>
        <authorList>
            <person name="Navarre W."/>
            <person name="Wong E."/>
            <person name="Huang K.C."/>
            <person name="Tropini C."/>
            <person name="Ng K."/>
            <person name="Yu B."/>
        </authorList>
    </citation>
    <scope>NUCLEOTIDE SEQUENCE</scope>
    <source>
        <strain evidence="1">NM86_A22</strain>
    </source>
</reference>
<dbReference type="Proteomes" id="UP000305401">
    <property type="component" value="Unassembled WGS sequence"/>
</dbReference>
<keyword evidence="2" id="KW-1185">Reference proteome</keyword>
<keyword evidence="1" id="KW-0418">Kinase</keyword>
<keyword evidence="1" id="KW-0808">Transferase</keyword>
<gene>
    <name evidence="1" type="ORF">E5990_10130</name>
</gene>
<sequence>MAYNLIIDQGNSRAKVAIFDKWQIVKQWQFYQLTTSDIDTITRSYPIEAAIYCSVATYGEEIIVSLRKTAKRVYELTSMLPLPITVDYATPATLGRDRIAAAAGAAALFPGQKVLVVDAGTAVTYDLVTQNAHFAGGSIAPGLWMRSHSLHTMTKRLPEVDAENNPENLPLWATSTTDAIRNGVMRGIAAEIIYHAEMAGSDTFVIITGGDADTISKIIDTTSESPSGPRLKTGFEVDPDLVTKGLNSILLYNEPD</sequence>
<dbReference type="EMBL" id="SSTG01000179">
    <property type="protein sequence ID" value="THG43460.1"/>
    <property type="molecule type" value="Genomic_DNA"/>
</dbReference>
<protein>
    <submittedName>
        <fullName evidence="1">Type III pantothenate kinase</fullName>
    </submittedName>
</protein>
<accession>A0AC61S325</accession>
<organism evidence="1 2">
    <name type="scientific">Muribaculum caecicola</name>
    <dbReference type="NCBI Taxonomy" id="3038144"/>
    <lineage>
        <taxon>Bacteria</taxon>
        <taxon>Pseudomonadati</taxon>
        <taxon>Bacteroidota</taxon>
        <taxon>Bacteroidia</taxon>
        <taxon>Bacteroidales</taxon>
        <taxon>Muribaculaceae</taxon>
        <taxon>Muribaculum</taxon>
    </lineage>
</organism>
<evidence type="ECO:0000313" key="1">
    <source>
        <dbReference type="EMBL" id="THG43460.1"/>
    </source>
</evidence>
<proteinExistence type="predicted"/>
<comment type="caution">
    <text evidence="1">The sequence shown here is derived from an EMBL/GenBank/DDBJ whole genome shotgun (WGS) entry which is preliminary data.</text>
</comment>